<dbReference type="Gene3D" id="3.30.450.330">
    <property type="match status" value="1"/>
</dbReference>
<dbReference type="PANTHER" id="PTHR30627:SF1">
    <property type="entry name" value="PEPTIDOGLYCAN D,D-TRANSPEPTIDASE FTSI"/>
    <property type="match status" value="1"/>
</dbReference>
<reference evidence="7" key="1">
    <citation type="submission" date="2016-10" db="EMBL/GenBank/DDBJ databases">
        <authorList>
            <person name="Varghese N."/>
            <person name="Submissions S."/>
        </authorList>
    </citation>
    <scope>NUCLEOTIDE SEQUENCE [LARGE SCALE GENOMIC DNA]</scope>
    <source>
        <strain evidence="7">KPR-1</strain>
    </source>
</reference>
<dbReference type="Proteomes" id="UP000199288">
    <property type="component" value="Unassembled WGS sequence"/>
</dbReference>
<evidence type="ECO:0000259" key="4">
    <source>
        <dbReference type="Pfam" id="PF00905"/>
    </source>
</evidence>
<evidence type="ECO:0000256" key="2">
    <source>
        <dbReference type="ARBA" id="ARBA00007171"/>
    </source>
</evidence>
<dbReference type="Pfam" id="PF00905">
    <property type="entry name" value="Transpeptidase"/>
    <property type="match status" value="1"/>
</dbReference>
<evidence type="ECO:0000313" key="6">
    <source>
        <dbReference type="EMBL" id="SEA45046.1"/>
    </source>
</evidence>
<dbReference type="InterPro" id="IPR050515">
    <property type="entry name" value="Beta-lactam/transpept"/>
</dbReference>
<dbReference type="OrthoDB" id="9789078at2"/>
<dbReference type="AlphaFoldDB" id="A0A1H4BAB8"/>
<dbReference type="GO" id="GO:0071555">
    <property type="term" value="P:cell wall organization"/>
    <property type="evidence" value="ECO:0007669"/>
    <property type="project" value="TreeGrafter"/>
</dbReference>
<comment type="subcellular location">
    <subcellularLocation>
        <location evidence="1">Membrane</location>
    </subcellularLocation>
</comment>
<feature type="domain" description="Penicillin-binding protein dimerisation" evidence="5">
    <location>
        <begin position="62"/>
        <end position="218"/>
    </location>
</feature>
<evidence type="ECO:0000313" key="7">
    <source>
        <dbReference type="Proteomes" id="UP000199288"/>
    </source>
</evidence>
<dbReference type="InterPro" id="IPR036138">
    <property type="entry name" value="PBP_dimer_sf"/>
</dbReference>
<evidence type="ECO:0000256" key="1">
    <source>
        <dbReference type="ARBA" id="ARBA00004370"/>
    </source>
</evidence>
<dbReference type="InterPro" id="IPR001460">
    <property type="entry name" value="PCN-bd_Tpept"/>
</dbReference>
<evidence type="ECO:0000259" key="5">
    <source>
        <dbReference type="Pfam" id="PF03717"/>
    </source>
</evidence>
<organism evidence="6 7">
    <name type="scientific">Bowdeniella nasicola</name>
    <dbReference type="NCBI Taxonomy" id="208480"/>
    <lineage>
        <taxon>Bacteria</taxon>
        <taxon>Bacillati</taxon>
        <taxon>Actinomycetota</taxon>
        <taxon>Actinomycetes</taxon>
        <taxon>Actinomycetales</taxon>
        <taxon>Actinomycetaceae</taxon>
        <taxon>Bowdeniella</taxon>
    </lineage>
</organism>
<gene>
    <name evidence="6" type="ORF">SAMN02910418_01627</name>
</gene>
<dbReference type="GO" id="GO:0008658">
    <property type="term" value="F:penicillin binding"/>
    <property type="evidence" value="ECO:0007669"/>
    <property type="project" value="InterPro"/>
</dbReference>
<evidence type="ECO:0000256" key="3">
    <source>
        <dbReference type="ARBA" id="ARBA00023136"/>
    </source>
</evidence>
<dbReference type="RefSeq" id="WP_092564749.1">
    <property type="nucleotide sequence ID" value="NZ_FNQV01000009.1"/>
</dbReference>
<feature type="domain" description="Penicillin-binding protein transpeptidase" evidence="4">
    <location>
        <begin position="266"/>
        <end position="570"/>
    </location>
</feature>
<dbReference type="EMBL" id="FNQV01000009">
    <property type="protein sequence ID" value="SEA45046.1"/>
    <property type="molecule type" value="Genomic_DNA"/>
</dbReference>
<dbReference type="InterPro" id="IPR005311">
    <property type="entry name" value="PBP_dimer"/>
</dbReference>
<dbReference type="Pfam" id="PF03717">
    <property type="entry name" value="PBP_dimer"/>
    <property type="match status" value="1"/>
</dbReference>
<keyword evidence="6" id="KW-0132">Cell division</keyword>
<dbReference type="GO" id="GO:0051301">
    <property type="term" value="P:cell division"/>
    <property type="evidence" value="ECO:0007669"/>
    <property type="project" value="UniProtKB-KW"/>
</dbReference>
<protein>
    <submittedName>
        <fullName evidence="6">Cell division protein FtsI (Penicillin-binding protein 3)</fullName>
    </submittedName>
</protein>
<comment type="similarity">
    <text evidence="2">Belongs to the transpeptidase family.</text>
</comment>
<keyword evidence="6" id="KW-0131">Cell cycle</keyword>
<dbReference type="Gene3D" id="3.90.1310.10">
    <property type="entry name" value="Penicillin-binding protein 2a (Domain 2)"/>
    <property type="match status" value="1"/>
</dbReference>
<keyword evidence="7" id="KW-1185">Reference proteome</keyword>
<accession>A0A1H4BAB8</accession>
<dbReference type="Gene3D" id="3.40.710.10">
    <property type="entry name" value="DD-peptidase/beta-lactamase superfamily"/>
    <property type="match status" value="1"/>
</dbReference>
<keyword evidence="3" id="KW-0472">Membrane</keyword>
<proteinExistence type="inferred from homology"/>
<sequence>MARSQTSLYARVKAWWHRSNKFLVLTLVALLAGFTKLIWLQIIMAPALAEQARDFRTKTFEISAPRGPIVDAEGNVLAASTQIVHVGVNQIKVRDYVQRGEDGKTIVGVGPAAAAKQLAPLLGEDAAVLGGKLTGDSTYRVLAKNLTPAQWRQIKDLRIDGIEPDFRSVRTYPNGTTAGNIIGFVNKEGVASAGLEMSYDKDLTGIPGKERVEVGIGGPHIPTGLNEKVDAVPGSTVHLTLLRDLQDVSQQAVQNAKDTYGASWAAAIVQEVGTGKVLAIADSDTVNPNEYWKSDAANQGARSISAVYEPGSTGKLLTYATAIDQGKVTPESHFENPSRYTTPNGQVIKDFADHGVEKRTVAGILMRSYNTGTVKIGETISDQVRYDYFKKFNLGQVIDVGMPGQSAGILVPPDKWDGRQKYTTMFGQGYAVTLLQNAGIVQAIANKGQWVAPTLVAGVTDAQGVYRAAETPERHEAISEKTAQEMLTMMEGVTQPGGTGIRAAIDGYRVAAKTGTAQVAGPTGALTQTAGVFNAVIPADNPRLAISVVVYNPSSGFQGGIVAAPVFKEIATFAVRYLGIPPSGKAPELYPVDYE</sequence>
<name>A0A1H4BAB8_9ACTO</name>
<dbReference type="GO" id="GO:0005886">
    <property type="term" value="C:plasma membrane"/>
    <property type="evidence" value="ECO:0007669"/>
    <property type="project" value="TreeGrafter"/>
</dbReference>
<dbReference type="SUPFAM" id="SSF56519">
    <property type="entry name" value="Penicillin binding protein dimerisation domain"/>
    <property type="match status" value="1"/>
</dbReference>
<dbReference type="InterPro" id="IPR012338">
    <property type="entry name" value="Beta-lactam/transpept-like"/>
</dbReference>
<dbReference type="PANTHER" id="PTHR30627">
    <property type="entry name" value="PEPTIDOGLYCAN D,D-TRANSPEPTIDASE"/>
    <property type="match status" value="1"/>
</dbReference>
<dbReference type="SUPFAM" id="SSF56601">
    <property type="entry name" value="beta-lactamase/transpeptidase-like"/>
    <property type="match status" value="1"/>
</dbReference>